<dbReference type="InterPro" id="IPR012495">
    <property type="entry name" value="TadE-like_dom"/>
</dbReference>
<evidence type="ECO:0000313" key="2">
    <source>
        <dbReference type="EMBL" id="OFW55385.1"/>
    </source>
</evidence>
<name>A0A1F2WEV0_9ACTN</name>
<evidence type="ECO:0000313" key="3">
    <source>
        <dbReference type="Proteomes" id="UP000177876"/>
    </source>
</evidence>
<dbReference type="AlphaFoldDB" id="A0A1F2WEV0"/>
<gene>
    <name evidence="2" type="ORF">A2Y75_09695</name>
</gene>
<dbReference type="STRING" id="1797197.A2Y75_09695"/>
<comment type="caution">
    <text evidence="2">The sequence shown here is derived from an EMBL/GenBank/DDBJ whole genome shotgun (WGS) entry which is preliminary data.</text>
</comment>
<evidence type="ECO:0000259" key="1">
    <source>
        <dbReference type="Pfam" id="PF07811"/>
    </source>
</evidence>
<protein>
    <recommendedName>
        <fullName evidence="1">TadE-like domain-containing protein</fullName>
    </recommendedName>
</protein>
<dbReference type="EMBL" id="MELK01000054">
    <property type="protein sequence ID" value="OFW55385.1"/>
    <property type="molecule type" value="Genomic_DNA"/>
</dbReference>
<dbReference type="Proteomes" id="UP000177876">
    <property type="component" value="Unassembled WGS sequence"/>
</dbReference>
<organism evidence="2 3">
    <name type="scientific">Candidatus Solincola sediminis</name>
    <dbReference type="NCBI Taxonomy" id="1797199"/>
    <lineage>
        <taxon>Bacteria</taxon>
        <taxon>Bacillati</taxon>
        <taxon>Actinomycetota</taxon>
        <taxon>Candidatus Geothermincolia</taxon>
        <taxon>Candidatus Geothermincolales</taxon>
        <taxon>Candidatus Geothermincolaceae</taxon>
        <taxon>Candidatus Solincola</taxon>
    </lineage>
</organism>
<dbReference type="Pfam" id="PF07811">
    <property type="entry name" value="TadE"/>
    <property type="match status" value="1"/>
</dbReference>
<accession>A0A1F2WEV0</accession>
<proteinExistence type="predicted"/>
<sequence>MAFFSGSSRHRIVASRSGQATAEFALVLPLLLLVFLLFAQAVMIMRAQIAVTAAAREGARKGVETSSVALIEGAAARAASGLDPDKLIVSIESGPRQRGEWISVEVEYDVPVAIPAVQKFFSSMKVRGRAEMRIENDREGM</sequence>
<reference evidence="2 3" key="1">
    <citation type="journal article" date="2016" name="Nat. Commun.">
        <title>Thousands of microbial genomes shed light on interconnected biogeochemical processes in an aquifer system.</title>
        <authorList>
            <person name="Anantharaman K."/>
            <person name="Brown C.T."/>
            <person name="Hug L.A."/>
            <person name="Sharon I."/>
            <person name="Castelle C.J."/>
            <person name="Probst A.J."/>
            <person name="Thomas B.C."/>
            <person name="Singh A."/>
            <person name="Wilkins M.J."/>
            <person name="Karaoz U."/>
            <person name="Brodie E.L."/>
            <person name="Williams K.H."/>
            <person name="Hubbard S.S."/>
            <person name="Banfield J.F."/>
        </authorList>
    </citation>
    <scope>NUCLEOTIDE SEQUENCE [LARGE SCALE GENOMIC DNA]</scope>
</reference>
<feature type="domain" description="TadE-like" evidence="1">
    <location>
        <begin position="18"/>
        <end position="60"/>
    </location>
</feature>